<dbReference type="WBParaSite" id="ES5_v2.g28111.t1">
    <property type="protein sequence ID" value="ES5_v2.g28111.t1"/>
    <property type="gene ID" value="ES5_v2.g28111"/>
</dbReference>
<organism evidence="1 2">
    <name type="scientific">Panagrolaimus sp. ES5</name>
    <dbReference type="NCBI Taxonomy" id="591445"/>
    <lineage>
        <taxon>Eukaryota</taxon>
        <taxon>Metazoa</taxon>
        <taxon>Ecdysozoa</taxon>
        <taxon>Nematoda</taxon>
        <taxon>Chromadorea</taxon>
        <taxon>Rhabditida</taxon>
        <taxon>Tylenchina</taxon>
        <taxon>Panagrolaimomorpha</taxon>
        <taxon>Panagrolaimoidea</taxon>
        <taxon>Panagrolaimidae</taxon>
        <taxon>Panagrolaimus</taxon>
    </lineage>
</organism>
<dbReference type="Proteomes" id="UP000887579">
    <property type="component" value="Unplaced"/>
</dbReference>
<sequence length="100" mass="11762">SLKKSYTFEHEYDQYYNQMDKKAINERIAELESETKEEERETRKLAAVVNDITVGCTEGKQEMDDALSWSNTLLSNSEKWLVIWDSEKKLDNRFTKTADC</sequence>
<evidence type="ECO:0000313" key="1">
    <source>
        <dbReference type="Proteomes" id="UP000887579"/>
    </source>
</evidence>
<accession>A0AC34GES7</accession>
<name>A0AC34GES7_9BILA</name>
<reference evidence="2" key="1">
    <citation type="submission" date="2022-11" db="UniProtKB">
        <authorList>
            <consortium name="WormBaseParasite"/>
        </authorList>
    </citation>
    <scope>IDENTIFICATION</scope>
</reference>
<protein>
    <submittedName>
        <fullName evidence="2">Uncharacterized protein</fullName>
    </submittedName>
</protein>
<evidence type="ECO:0000313" key="2">
    <source>
        <dbReference type="WBParaSite" id="ES5_v2.g28111.t1"/>
    </source>
</evidence>
<proteinExistence type="predicted"/>